<organism evidence="1">
    <name type="scientific">Absidia glauca</name>
    <name type="common">Pin mould</name>
    <dbReference type="NCBI Taxonomy" id="4829"/>
    <lineage>
        <taxon>Eukaryota</taxon>
        <taxon>Fungi</taxon>
        <taxon>Fungi incertae sedis</taxon>
        <taxon>Mucoromycota</taxon>
        <taxon>Mucoromycotina</taxon>
        <taxon>Mucoromycetes</taxon>
        <taxon>Mucorales</taxon>
        <taxon>Cunninghamellaceae</taxon>
        <taxon>Absidia</taxon>
    </lineage>
</organism>
<gene>
    <name evidence="1" type="primary">ABSGL_06563.1 scaffold 8379</name>
</gene>
<protein>
    <submittedName>
        <fullName evidence="1">Uncharacterized protein</fullName>
    </submittedName>
</protein>
<dbReference type="Proteomes" id="UP000078561">
    <property type="component" value="Unassembled WGS sequence"/>
</dbReference>
<accession>A0A168NMH8</accession>
<evidence type="ECO:0000313" key="2">
    <source>
        <dbReference type="Proteomes" id="UP000078561"/>
    </source>
</evidence>
<dbReference type="EMBL" id="LT553428">
    <property type="protein sequence ID" value="SAM00837.1"/>
    <property type="molecule type" value="Genomic_DNA"/>
</dbReference>
<name>A0A168NMH8_ABSGL</name>
<reference evidence="1" key="1">
    <citation type="submission" date="2016-04" db="EMBL/GenBank/DDBJ databases">
        <authorList>
            <person name="Evans L.H."/>
            <person name="Alamgir A."/>
            <person name="Owens N."/>
            <person name="Weber N.D."/>
            <person name="Virtaneva K."/>
            <person name="Barbian K."/>
            <person name="Babar A."/>
            <person name="Rosenke K."/>
        </authorList>
    </citation>
    <scope>NUCLEOTIDE SEQUENCE [LARGE SCALE GENOMIC DNA]</scope>
    <source>
        <strain evidence="1">CBS 101.48</strain>
    </source>
</reference>
<dbReference type="InParanoid" id="A0A168NMH8"/>
<evidence type="ECO:0000313" key="1">
    <source>
        <dbReference type="EMBL" id="SAM00837.1"/>
    </source>
</evidence>
<sequence length="147" mass="17491">MEYNWSNTEENQEHYLRTMVVEHYSEYAEQAFTERHFSHLKKKTMMTYLAPTLVDLFHLLFPLPITEQEQYEYKEQRTNLVRELLGKKTTGGRIRLLLKKADTIDDWTNEGHSFPRAEDVAVRNMNSEIELFSDIFGLDQLVNWASQ</sequence>
<proteinExistence type="predicted"/>
<keyword evidence="2" id="KW-1185">Reference proteome</keyword>
<dbReference type="AlphaFoldDB" id="A0A168NMH8"/>